<reference evidence="2" key="1">
    <citation type="submission" date="2019-08" db="EMBL/GenBank/DDBJ databases">
        <authorList>
            <person name="Kucharzyk K."/>
            <person name="Murdoch R.W."/>
            <person name="Higgins S."/>
            <person name="Loffler F."/>
        </authorList>
    </citation>
    <scope>NUCLEOTIDE SEQUENCE</scope>
</reference>
<accession>A0A644VLF6</accession>
<proteinExistence type="predicted"/>
<evidence type="ECO:0000256" key="1">
    <source>
        <dbReference type="SAM" id="Phobius"/>
    </source>
</evidence>
<comment type="caution">
    <text evidence="2">The sequence shown here is derived from an EMBL/GenBank/DDBJ whole genome shotgun (WGS) entry which is preliminary data.</text>
</comment>
<sequence>MARVLTMRHTLLRLALPALGLTLPLAIPALMDGSAYPGLSSVPVMQRFVLDVVAATAAFALLRRVVALGRQAAAYLFGRKRATIPN</sequence>
<dbReference type="AlphaFoldDB" id="A0A644VLF6"/>
<organism evidence="2">
    <name type="scientific">bioreactor metagenome</name>
    <dbReference type="NCBI Taxonomy" id="1076179"/>
    <lineage>
        <taxon>unclassified sequences</taxon>
        <taxon>metagenomes</taxon>
        <taxon>ecological metagenomes</taxon>
    </lineage>
</organism>
<dbReference type="EMBL" id="VSSQ01000349">
    <property type="protein sequence ID" value="MPL92146.1"/>
    <property type="molecule type" value="Genomic_DNA"/>
</dbReference>
<keyword evidence="1" id="KW-0812">Transmembrane</keyword>
<gene>
    <name evidence="2" type="ORF">SDC9_38243</name>
</gene>
<evidence type="ECO:0000313" key="2">
    <source>
        <dbReference type="EMBL" id="MPL92146.1"/>
    </source>
</evidence>
<protein>
    <submittedName>
        <fullName evidence="2">Uncharacterized protein</fullName>
    </submittedName>
</protein>
<name>A0A644VLF6_9ZZZZ</name>
<feature type="transmembrane region" description="Helical" evidence="1">
    <location>
        <begin position="44"/>
        <end position="62"/>
    </location>
</feature>
<keyword evidence="1" id="KW-0472">Membrane</keyword>
<keyword evidence="1" id="KW-1133">Transmembrane helix</keyword>